<feature type="signal peptide" evidence="2">
    <location>
        <begin position="1"/>
        <end position="31"/>
    </location>
</feature>
<dbReference type="Proteomes" id="UP001606300">
    <property type="component" value="Unassembled WGS sequence"/>
</dbReference>
<keyword evidence="5" id="KW-1185">Reference proteome</keyword>
<evidence type="ECO:0000256" key="2">
    <source>
        <dbReference type="SAM" id="SignalP"/>
    </source>
</evidence>
<reference evidence="4 5" key="1">
    <citation type="submission" date="2024-09" db="EMBL/GenBank/DDBJ databases">
        <title>Novel species of the genus Pelomonas and Roseateles isolated from streams.</title>
        <authorList>
            <person name="Lu H."/>
        </authorList>
    </citation>
    <scope>NUCLEOTIDE SEQUENCE [LARGE SCALE GENOMIC DNA]</scope>
    <source>
        <strain evidence="4 5">DC23W</strain>
    </source>
</reference>
<evidence type="ECO:0000256" key="1">
    <source>
        <dbReference type="ARBA" id="ARBA00022729"/>
    </source>
</evidence>
<proteinExistence type="predicted"/>
<dbReference type="Pfam" id="PF00497">
    <property type="entry name" value="SBP_bac_3"/>
    <property type="match status" value="1"/>
</dbReference>
<protein>
    <submittedName>
        <fullName evidence="4">Substrate-binding periplasmic protein</fullName>
    </submittedName>
</protein>
<name>A0ABW7EQU2_9BURK</name>
<dbReference type="Gene3D" id="3.40.190.10">
    <property type="entry name" value="Periplasmic binding protein-like II"/>
    <property type="match status" value="2"/>
</dbReference>
<accession>A0ABW7EQU2</accession>
<sequence length="266" mass="29310">MNCRSHFSSRCWMRLLAALLGLAAMAATAQAKQPMTACGEPGLGPPWLYRTPGQPQQLKGFLVDLWTPLFAQQGVTLKLIGDLPFKRCLRAVAQGEIDFALAAYRDEERARTLAFSAPYKTFTPQVFFRTAKPLKITSRADLKRWRGCGKNGASYAHYGLGPGDLDQGARNYQQLIEKLLVGRCDYFVEELEVIEQLELGKVDHLATPGLAHAPLSDVPAPAFHLVAARDSAAAALLPQLNAAFADARRTGEVARHWRRHAGKLPY</sequence>
<dbReference type="SUPFAM" id="SSF53850">
    <property type="entry name" value="Periplasmic binding protein-like II"/>
    <property type="match status" value="1"/>
</dbReference>
<gene>
    <name evidence="4" type="ORF">ACG02S_18420</name>
</gene>
<dbReference type="PANTHER" id="PTHR35936:SF25">
    <property type="entry name" value="ABC TRANSPORTER SUBSTRATE-BINDING PROTEIN"/>
    <property type="match status" value="1"/>
</dbReference>
<organism evidence="4 5">
    <name type="scientific">Pelomonas dachongensis</name>
    <dbReference type="NCBI Taxonomy" id="3299029"/>
    <lineage>
        <taxon>Bacteria</taxon>
        <taxon>Pseudomonadati</taxon>
        <taxon>Pseudomonadota</taxon>
        <taxon>Betaproteobacteria</taxon>
        <taxon>Burkholderiales</taxon>
        <taxon>Sphaerotilaceae</taxon>
        <taxon>Roseateles</taxon>
    </lineage>
</organism>
<feature type="domain" description="Solute-binding protein family 3/N-terminal" evidence="3">
    <location>
        <begin position="45"/>
        <end position="258"/>
    </location>
</feature>
<evidence type="ECO:0000313" key="4">
    <source>
        <dbReference type="EMBL" id="MFG6415872.1"/>
    </source>
</evidence>
<keyword evidence="1 2" id="KW-0732">Signal</keyword>
<dbReference type="PANTHER" id="PTHR35936">
    <property type="entry name" value="MEMBRANE-BOUND LYTIC MUREIN TRANSGLYCOSYLASE F"/>
    <property type="match status" value="1"/>
</dbReference>
<comment type="caution">
    <text evidence="4">The sequence shown here is derived from an EMBL/GenBank/DDBJ whole genome shotgun (WGS) entry which is preliminary data.</text>
</comment>
<evidence type="ECO:0000313" key="5">
    <source>
        <dbReference type="Proteomes" id="UP001606300"/>
    </source>
</evidence>
<dbReference type="InterPro" id="IPR001638">
    <property type="entry name" value="Solute-binding_3/MltF_N"/>
</dbReference>
<dbReference type="EMBL" id="JBIGHY010000007">
    <property type="protein sequence ID" value="MFG6415872.1"/>
    <property type="molecule type" value="Genomic_DNA"/>
</dbReference>
<evidence type="ECO:0000259" key="3">
    <source>
        <dbReference type="Pfam" id="PF00497"/>
    </source>
</evidence>
<feature type="chain" id="PRO_5045459374" evidence="2">
    <location>
        <begin position="32"/>
        <end position="266"/>
    </location>
</feature>